<gene>
    <name evidence="3" type="ORF">PCOR1329_LOCUS70142</name>
</gene>
<dbReference type="EMBL" id="CAUYUJ010019249">
    <property type="protein sequence ID" value="CAK0889666.1"/>
    <property type="molecule type" value="Genomic_DNA"/>
</dbReference>
<sequence length="202" mass="22791">VQELLEKNETIPKWMDDMVARSTKQGQMKWAAKEAKRLKHEKKDVPEWMAALEEEDDKWANRWAACKVSELQFAGADPPDWMRENGRKAVYAAAMEKLAEIQEQIDELEALKEKEVALVQARGDIKLAERRQLVSHRPTAATPRAPSKVEATNSTKALPVSSRSHVSSNSNKVLDLSKKKRDVMSMISQAAVDVEGDDRRVA</sequence>
<feature type="non-terminal residue" evidence="3">
    <location>
        <position position="1"/>
    </location>
</feature>
<evidence type="ECO:0000256" key="1">
    <source>
        <dbReference type="SAM" id="Coils"/>
    </source>
</evidence>
<organism evidence="3 4">
    <name type="scientific">Prorocentrum cordatum</name>
    <dbReference type="NCBI Taxonomy" id="2364126"/>
    <lineage>
        <taxon>Eukaryota</taxon>
        <taxon>Sar</taxon>
        <taxon>Alveolata</taxon>
        <taxon>Dinophyceae</taxon>
        <taxon>Prorocentrales</taxon>
        <taxon>Prorocentraceae</taxon>
        <taxon>Prorocentrum</taxon>
    </lineage>
</organism>
<comment type="caution">
    <text evidence="3">The sequence shown here is derived from an EMBL/GenBank/DDBJ whole genome shotgun (WGS) entry which is preliminary data.</text>
</comment>
<feature type="compositionally biased region" description="Low complexity" evidence="2">
    <location>
        <begin position="160"/>
        <end position="171"/>
    </location>
</feature>
<keyword evidence="1" id="KW-0175">Coiled coil</keyword>
<feature type="region of interest" description="Disordered" evidence="2">
    <location>
        <begin position="134"/>
        <end position="179"/>
    </location>
</feature>
<protein>
    <submittedName>
        <fullName evidence="3">Uncharacterized protein</fullName>
    </submittedName>
</protein>
<accession>A0ABN9WSG0</accession>
<evidence type="ECO:0000313" key="4">
    <source>
        <dbReference type="Proteomes" id="UP001189429"/>
    </source>
</evidence>
<proteinExistence type="predicted"/>
<reference evidence="3" key="1">
    <citation type="submission" date="2023-10" db="EMBL/GenBank/DDBJ databases">
        <authorList>
            <person name="Chen Y."/>
            <person name="Shah S."/>
            <person name="Dougan E. K."/>
            <person name="Thang M."/>
            <person name="Chan C."/>
        </authorList>
    </citation>
    <scope>NUCLEOTIDE SEQUENCE [LARGE SCALE GENOMIC DNA]</scope>
</reference>
<evidence type="ECO:0000313" key="3">
    <source>
        <dbReference type="EMBL" id="CAK0889666.1"/>
    </source>
</evidence>
<keyword evidence="4" id="KW-1185">Reference proteome</keyword>
<evidence type="ECO:0000256" key="2">
    <source>
        <dbReference type="SAM" id="MobiDB-lite"/>
    </source>
</evidence>
<dbReference type="Proteomes" id="UP001189429">
    <property type="component" value="Unassembled WGS sequence"/>
</dbReference>
<name>A0ABN9WSG0_9DINO</name>
<feature type="coiled-coil region" evidence="1">
    <location>
        <begin position="91"/>
        <end position="131"/>
    </location>
</feature>